<evidence type="ECO:0000256" key="8">
    <source>
        <dbReference type="SAM" id="MobiDB-lite"/>
    </source>
</evidence>
<dbReference type="Pfam" id="PF03471">
    <property type="entry name" value="CorC_HlyC"/>
    <property type="match status" value="1"/>
</dbReference>
<evidence type="ECO:0000256" key="6">
    <source>
        <dbReference type="ARBA" id="ARBA00023136"/>
    </source>
</evidence>
<feature type="compositionally biased region" description="Low complexity" evidence="8">
    <location>
        <begin position="523"/>
        <end position="542"/>
    </location>
</feature>
<dbReference type="SUPFAM" id="SSF54631">
    <property type="entry name" value="CBS-domain pair"/>
    <property type="match status" value="1"/>
</dbReference>
<evidence type="ECO:0000313" key="12">
    <source>
        <dbReference type="Proteomes" id="UP000198397"/>
    </source>
</evidence>
<evidence type="ECO:0000259" key="10">
    <source>
        <dbReference type="PROSITE" id="PS51846"/>
    </source>
</evidence>
<evidence type="ECO:0000256" key="7">
    <source>
        <dbReference type="PROSITE-ProRule" id="PRU00703"/>
    </source>
</evidence>
<dbReference type="GO" id="GO:0016020">
    <property type="term" value="C:membrane"/>
    <property type="evidence" value="ECO:0007669"/>
    <property type="project" value="UniProtKB-SubCell"/>
</dbReference>
<evidence type="ECO:0000256" key="2">
    <source>
        <dbReference type="ARBA" id="ARBA00022692"/>
    </source>
</evidence>
<dbReference type="InterPro" id="IPR000644">
    <property type="entry name" value="CBS_dom"/>
</dbReference>
<dbReference type="Pfam" id="PF00571">
    <property type="entry name" value="CBS"/>
    <property type="match status" value="2"/>
</dbReference>
<dbReference type="Pfam" id="PF01595">
    <property type="entry name" value="CNNM"/>
    <property type="match status" value="1"/>
</dbReference>
<dbReference type="InterPro" id="IPR005170">
    <property type="entry name" value="Transptr-assoc_dom"/>
</dbReference>
<reference evidence="11 12" key="1">
    <citation type="submission" date="2017-06" db="EMBL/GenBank/DDBJ databases">
        <authorList>
            <person name="Kim H.J."/>
            <person name="Triplett B.A."/>
        </authorList>
    </citation>
    <scope>NUCLEOTIDE SEQUENCE [LARGE SCALE GENOMIC DNA]</scope>
    <source>
        <strain evidence="11 12">DSM 8800</strain>
    </source>
</reference>
<evidence type="ECO:0000256" key="3">
    <source>
        <dbReference type="ARBA" id="ARBA00022737"/>
    </source>
</evidence>
<feature type="region of interest" description="Disordered" evidence="8">
    <location>
        <begin position="407"/>
        <end position="564"/>
    </location>
</feature>
<keyword evidence="4" id="KW-1133">Transmembrane helix</keyword>
<keyword evidence="6" id="KW-0472">Membrane</keyword>
<evidence type="ECO:0000256" key="4">
    <source>
        <dbReference type="ARBA" id="ARBA00022989"/>
    </source>
</evidence>
<keyword evidence="2" id="KW-0812">Transmembrane</keyword>
<feature type="domain" description="CNNM transmembrane" evidence="10">
    <location>
        <begin position="2"/>
        <end position="190"/>
    </location>
</feature>
<sequence>MDLTITLFGFAAIVVLTAVSAFFSSSELAVFSVAKHRVDSLVATDVPGAAALATLRADPHRFLVTALVSNNVANIAAASVATAVLVQFLPPSQAATGSTLFTSFFVIVFGEIAPKSYAVANAEKHALRVSRPVVVAQRLLRPILLVFEVASGLVNRVTGGETEIESYLTREEIETIVLSGEETGALDPDESAMIRGVLDLEATTVTAVMVPRTDMVAVSETAAPDDVLSTAASEGVTRMPVYGENRDDVVGIVDVRDAIRAVEAGEGLESVLREPTFVPETKSIDELFEEMRDGAVRMVVVVDEFGAVSGIATLEDVVEEVVGEIVGPYETEHVRVVDGETAIVRGWTTVAYLNGTLALTLPTDGDFETVAGLITAALGRLPEEGDRVHFGDVTLVVTAATPTRVTRVRVEHGAGDVERSGEGTDAGTAGPSEPSESSESSEPSESSESSEPSESSESSEPSESSESSEPSESSESSEPSESSESSEPSESSESSEPSESSAPAARSPITDQTPRRAHRGDRPASTSRRGAGSRSPRTVRSRVPVRERPAGRVLFPARRASGRS</sequence>
<dbReference type="InterPro" id="IPR016169">
    <property type="entry name" value="FAD-bd_PCMH_sub2"/>
</dbReference>
<dbReference type="Gene3D" id="3.30.465.10">
    <property type="match status" value="1"/>
</dbReference>
<keyword evidence="3" id="KW-0677">Repeat</keyword>
<keyword evidence="5 7" id="KW-0129">CBS domain</keyword>
<protein>
    <submittedName>
        <fullName evidence="11">Hemolysin, contains CBS domains</fullName>
    </submittedName>
</protein>
<dbReference type="FunFam" id="3.10.580.10:FF:000002">
    <property type="entry name" value="Magnesium/cobalt efflux protein CorC"/>
    <property type="match status" value="1"/>
</dbReference>
<accession>A0A238XXE2</accession>
<proteinExistence type="predicted"/>
<keyword evidence="12" id="KW-1185">Reference proteome</keyword>
<name>A0A238XXE2_HALVU</name>
<dbReference type="EMBL" id="FZNQ01000024">
    <property type="protein sequence ID" value="SNR63238.1"/>
    <property type="molecule type" value="Genomic_DNA"/>
</dbReference>
<evidence type="ECO:0000256" key="5">
    <source>
        <dbReference type="ARBA" id="ARBA00023122"/>
    </source>
</evidence>
<dbReference type="PANTHER" id="PTHR22777:SF17">
    <property type="entry name" value="UPF0053 PROTEIN SLL0260"/>
    <property type="match status" value="1"/>
</dbReference>
<dbReference type="PANTHER" id="PTHR22777">
    <property type="entry name" value="HEMOLYSIN-RELATED"/>
    <property type="match status" value="1"/>
</dbReference>
<dbReference type="InterPro" id="IPR036318">
    <property type="entry name" value="FAD-bd_PCMH-like_sf"/>
</dbReference>
<dbReference type="SMART" id="SM00116">
    <property type="entry name" value="CBS"/>
    <property type="match status" value="2"/>
</dbReference>
<feature type="domain" description="CBS" evidence="9">
    <location>
        <begin position="209"/>
        <end position="270"/>
    </location>
</feature>
<dbReference type="SMART" id="SM01091">
    <property type="entry name" value="CorC_HlyC"/>
    <property type="match status" value="1"/>
</dbReference>
<evidence type="ECO:0000259" key="9">
    <source>
        <dbReference type="PROSITE" id="PS51371"/>
    </source>
</evidence>
<dbReference type="Proteomes" id="UP000198397">
    <property type="component" value="Unassembled WGS sequence"/>
</dbReference>
<dbReference type="Gene3D" id="3.10.580.10">
    <property type="entry name" value="CBS-domain"/>
    <property type="match status" value="1"/>
</dbReference>
<gene>
    <name evidence="11" type="ORF">SAMN06264855_12433</name>
</gene>
<dbReference type="InterPro" id="IPR002550">
    <property type="entry name" value="CNNM"/>
</dbReference>
<dbReference type="PROSITE" id="PS51371">
    <property type="entry name" value="CBS"/>
    <property type="match status" value="2"/>
</dbReference>
<feature type="domain" description="CBS" evidence="9">
    <location>
        <begin position="271"/>
        <end position="329"/>
    </location>
</feature>
<organism evidence="11 12">
    <name type="scientific">Halorubrum vacuolatum</name>
    <name type="common">Natronobacterium vacuolatum</name>
    <dbReference type="NCBI Taxonomy" id="63740"/>
    <lineage>
        <taxon>Archaea</taxon>
        <taxon>Methanobacteriati</taxon>
        <taxon>Methanobacteriota</taxon>
        <taxon>Stenosarchaea group</taxon>
        <taxon>Halobacteria</taxon>
        <taxon>Halobacteriales</taxon>
        <taxon>Haloferacaceae</taxon>
        <taxon>Halorubrum</taxon>
    </lineage>
</organism>
<dbReference type="GO" id="GO:0050660">
    <property type="term" value="F:flavin adenine dinucleotide binding"/>
    <property type="evidence" value="ECO:0007669"/>
    <property type="project" value="InterPro"/>
</dbReference>
<dbReference type="InterPro" id="IPR044751">
    <property type="entry name" value="Ion_transp-like_CBS"/>
</dbReference>
<evidence type="ECO:0000313" key="11">
    <source>
        <dbReference type="EMBL" id="SNR63238.1"/>
    </source>
</evidence>
<dbReference type="AlphaFoldDB" id="A0A238XXE2"/>
<feature type="compositionally biased region" description="Basic and acidic residues" evidence="8">
    <location>
        <begin position="408"/>
        <end position="422"/>
    </location>
</feature>
<feature type="compositionally biased region" description="Low complexity" evidence="8">
    <location>
        <begin position="431"/>
        <end position="501"/>
    </location>
</feature>
<dbReference type="InterPro" id="IPR046342">
    <property type="entry name" value="CBS_dom_sf"/>
</dbReference>
<evidence type="ECO:0000256" key="1">
    <source>
        <dbReference type="ARBA" id="ARBA00004141"/>
    </source>
</evidence>
<dbReference type="CDD" id="cd04590">
    <property type="entry name" value="CBS_pair_CorC_HlyC_assoc"/>
    <property type="match status" value="1"/>
</dbReference>
<dbReference type="SUPFAM" id="SSF56176">
    <property type="entry name" value="FAD-binding/transporter-associated domain-like"/>
    <property type="match status" value="1"/>
</dbReference>
<comment type="subcellular location">
    <subcellularLocation>
        <location evidence="1">Membrane</location>
        <topology evidence="1">Multi-pass membrane protein</topology>
    </subcellularLocation>
</comment>
<dbReference type="PROSITE" id="PS51846">
    <property type="entry name" value="CNNM"/>
    <property type="match status" value="1"/>
</dbReference>